<protein>
    <submittedName>
        <fullName evidence="2">Uncharacterized protein</fullName>
    </submittedName>
</protein>
<accession>A0ABR1IDA8</accession>
<keyword evidence="1" id="KW-0732">Signal</keyword>
<organism evidence="2 3">
    <name type="scientific">Neonectria magnoliae</name>
    <dbReference type="NCBI Taxonomy" id="2732573"/>
    <lineage>
        <taxon>Eukaryota</taxon>
        <taxon>Fungi</taxon>
        <taxon>Dikarya</taxon>
        <taxon>Ascomycota</taxon>
        <taxon>Pezizomycotina</taxon>
        <taxon>Sordariomycetes</taxon>
        <taxon>Hypocreomycetidae</taxon>
        <taxon>Hypocreales</taxon>
        <taxon>Nectriaceae</taxon>
        <taxon>Neonectria</taxon>
    </lineage>
</organism>
<dbReference type="EMBL" id="JAZAVK010000015">
    <property type="protein sequence ID" value="KAK7430984.1"/>
    <property type="molecule type" value="Genomic_DNA"/>
</dbReference>
<proteinExistence type="predicted"/>
<name>A0ABR1IDA8_9HYPO</name>
<dbReference type="Proteomes" id="UP001498421">
    <property type="component" value="Unassembled WGS sequence"/>
</dbReference>
<reference evidence="2 3" key="1">
    <citation type="journal article" date="2025" name="Microbiol. Resour. Announc.">
        <title>Draft genome sequences for Neonectria magnoliae and Neonectria punicea, canker pathogens of Liriodendron tulipifera and Acer saccharum in West Virginia.</title>
        <authorList>
            <person name="Petronek H.M."/>
            <person name="Kasson M.T."/>
            <person name="Metheny A.M."/>
            <person name="Stauder C.M."/>
            <person name="Lovett B."/>
            <person name="Lynch S.C."/>
            <person name="Garnas J.R."/>
            <person name="Kasson L.R."/>
            <person name="Stajich J.E."/>
        </authorList>
    </citation>
    <scope>NUCLEOTIDE SEQUENCE [LARGE SCALE GENOMIC DNA]</scope>
    <source>
        <strain evidence="2 3">NRRL 64651</strain>
    </source>
</reference>
<sequence length="115" mass="12536">MSFLRRLLVLGLTALTSAAPPWGRDDIVERDPLEDGPLIDPAATTPFSVPIDYATMPAGTYTESIGRSVVVIVVTGPTSTPAPCPPECDCSWIQDKESEDYFQCITNPDCRFCRV</sequence>
<evidence type="ECO:0000313" key="3">
    <source>
        <dbReference type="Proteomes" id="UP001498421"/>
    </source>
</evidence>
<evidence type="ECO:0000256" key="1">
    <source>
        <dbReference type="SAM" id="SignalP"/>
    </source>
</evidence>
<evidence type="ECO:0000313" key="2">
    <source>
        <dbReference type="EMBL" id="KAK7430984.1"/>
    </source>
</evidence>
<feature type="signal peptide" evidence="1">
    <location>
        <begin position="1"/>
        <end position="18"/>
    </location>
</feature>
<comment type="caution">
    <text evidence="2">The sequence shown here is derived from an EMBL/GenBank/DDBJ whole genome shotgun (WGS) entry which is preliminary data.</text>
</comment>
<gene>
    <name evidence="2" type="ORF">QQZ08_002514</name>
</gene>
<keyword evidence="3" id="KW-1185">Reference proteome</keyword>
<feature type="chain" id="PRO_5045672629" evidence="1">
    <location>
        <begin position="19"/>
        <end position="115"/>
    </location>
</feature>